<reference evidence="2" key="1">
    <citation type="journal article" date="2019" name="Int. J. Syst. Evol. Microbiol.">
        <title>The Global Catalogue of Microorganisms (GCM) 10K type strain sequencing project: providing services to taxonomists for standard genome sequencing and annotation.</title>
        <authorList>
            <consortium name="The Broad Institute Genomics Platform"/>
            <consortium name="The Broad Institute Genome Sequencing Center for Infectious Disease"/>
            <person name="Wu L."/>
            <person name="Ma J."/>
        </authorList>
    </citation>
    <scope>NUCLEOTIDE SEQUENCE [LARGE SCALE GENOMIC DNA]</scope>
    <source>
        <strain evidence="2">CGMCC 1.15111</strain>
    </source>
</reference>
<organism evidence="1 2">
    <name type="scientific">Roseivirga thermotolerans</name>
    <dbReference type="NCBI Taxonomy" id="1758176"/>
    <lineage>
        <taxon>Bacteria</taxon>
        <taxon>Pseudomonadati</taxon>
        <taxon>Bacteroidota</taxon>
        <taxon>Cytophagia</taxon>
        <taxon>Cytophagales</taxon>
        <taxon>Roseivirgaceae</taxon>
        <taxon>Roseivirga</taxon>
    </lineage>
</organism>
<dbReference type="PANTHER" id="PTHR47623">
    <property type="entry name" value="OS09G0287300 PROTEIN"/>
    <property type="match status" value="1"/>
</dbReference>
<sequence length="163" mass="18677">MKRLLIVRHAKSSWGFPELSDFERPLNHRGEKDVPDMATRIKKLGLKPELMISSPANRAITTARGFASVLGYPESHIVEDKQHYHASSQELRQLIRNFSDNYGVIMLFGHNPGLTYLINELSDFRLDNLPTCGICGIDFFIDSWSQAKRGTGKKFYYDFPKNK</sequence>
<dbReference type="InterPro" id="IPR029033">
    <property type="entry name" value="His_PPase_superfam"/>
</dbReference>
<gene>
    <name evidence="1" type="primary">sixA</name>
    <name evidence="1" type="ORF">GCM10011340_02390</name>
</gene>
<dbReference type="Gene3D" id="3.40.50.1240">
    <property type="entry name" value="Phosphoglycerate mutase-like"/>
    <property type="match status" value="1"/>
</dbReference>
<dbReference type="PANTHER" id="PTHR47623:SF1">
    <property type="entry name" value="OS09G0287300 PROTEIN"/>
    <property type="match status" value="1"/>
</dbReference>
<evidence type="ECO:0000313" key="1">
    <source>
        <dbReference type="EMBL" id="GHE51732.1"/>
    </source>
</evidence>
<keyword evidence="2" id="KW-1185">Reference proteome</keyword>
<accession>A0ABQ3I3P7</accession>
<dbReference type="EMBL" id="BNAG01000001">
    <property type="protein sequence ID" value="GHE51732.1"/>
    <property type="molecule type" value="Genomic_DNA"/>
</dbReference>
<dbReference type="Pfam" id="PF00300">
    <property type="entry name" value="His_Phos_1"/>
    <property type="match status" value="1"/>
</dbReference>
<name>A0ABQ3I3P7_9BACT</name>
<dbReference type="SUPFAM" id="SSF53254">
    <property type="entry name" value="Phosphoglycerate mutase-like"/>
    <property type="match status" value="1"/>
</dbReference>
<evidence type="ECO:0000313" key="2">
    <source>
        <dbReference type="Proteomes" id="UP000658258"/>
    </source>
</evidence>
<proteinExistence type="predicted"/>
<dbReference type="RefSeq" id="WP_189628362.1">
    <property type="nucleotide sequence ID" value="NZ_BNAG01000001.1"/>
</dbReference>
<protein>
    <submittedName>
        <fullName evidence="1">Phosphohistidine phosphatase SixA</fullName>
    </submittedName>
</protein>
<dbReference type="InterPro" id="IPR013078">
    <property type="entry name" value="His_Pase_superF_clade-1"/>
</dbReference>
<comment type="caution">
    <text evidence="1">The sequence shown here is derived from an EMBL/GenBank/DDBJ whole genome shotgun (WGS) entry which is preliminary data.</text>
</comment>
<dbReference type="CDD" id="cd07040">
    <property type="entry name" value="HP"/>
    <property type="match status" value="1"/>
</dbReference>
<dbReference type="Proteomes" id="UP000658258">
    <property type="component" value="Unassembled WGS sequence"/>
</dbReference>